<feature type="transmembrane region" description="Helical" evidence="2">
    <location>
        <begin position="352"/>
        <end position="382"/>
    </location>
</feature>
<keyword evidence="2" id="KW-1133">Transmembrane helix</keyword>
<proteinExistence type="predicted"/>
<protein>
    <submittedName>
        <fullName evidence="3">Uncharacterized protein</fullName>
    </submittedName>
</protein>
<evidence type="ECO:0000313" key="3">
    <source>
        <dbReference type="EMBL" id="KAK4547659.1"/>
    </source>
</evidence>
<dbReference type="Proteomes" id="UP001324427">
    <property type="component" value="Unassembled WGS sequence"/>
</dbReference>
<feature type="transmembrane region" description="Helical" evidence="2">
    <location>
        <begin position="118"/>
        <end position="139"/>
    </location>
</feature>
<dbReference type="AlphaFoldDB" id="A0AAV9JQM2"/>
<dbReference type="EMBL" id="JAVFHQ010000010">
    <property type="protein sequence ID" value="KAK4547659.1"/>
    <property type="molecule type" value="Genomic_DNA"/>
</dbReference>
<organism evidence="3 4">
    <name type="scientific">Oleoguttula mirabilis</name>
    <dbReference type="NCBI Taxonomy" id="1507867"/>
    <lineage>
        <taxon>Eukaryota</taxon>
        <taxon>Fungi</taxon>
        <taxon>Dikarya</taxon>
        <taxon>Ascomycota</taxon>
        <taxon>Pezizomycotina</taxon>
        <taxon>Dothideomycetes</taxon>
        <taxon>Dothideomycetidae</taxon>
        <taxon>Mycosphaerellales</taxon>
        <taxon>Teratosphaeriaceae</taxon>
        <taxon>Oleoguttula</taxon>
    </lineage>
</organism>
<reference evidence="3 4" key="1">
    <citation type="submission" date="2021-11" db="EMBL/GenBank/DDBJ databases">
        <title>Black yeast isolated from Biological Soil Crust.</title>
        <authorList>
            <person name="Kurbessoian T."/>
        </authorList>
    </citation>
    <scope>NUCLEOTIDE SEQUENCE [LARGE SCALE GENOMIC DNA]</scope>
    <source>
        <strain evidence="3 4">CCFEE 5522</strain>
    </source>
</reference>
<evidence type="ECO:0000313" key="4">
    <source>
        <dbReference type="Proteomes" id="UP001324427"/>
    </source>
</evidence>
<evidence type="ECO:0000256" key="2">
    <source>
        <dbReference type="SAM" id="Phobius"/>
    </source>
</evidence>
<accession>A0AAV9JQM2</accession>
<keyword evidence="2" id="KW-0812">Transmembrane</keyword>
<keyword evidence="2" id="KW-0472">Membrane</keyword>
<evidence type="ECO:0000256" key="1">
    <source>
        <dbReference type="SAM" id="MobiDB-lite"/>
    </source>
</evidence>
<keyword evidence="4" id="KW-1185">Reference proteome</keyword>
<feature type="compositionally biased region" description="Polar residues" evidence="1">
    <location>
        <begin position="474"/>
        <end position="487"/>
    </location>
</feature>
<sequence>MANGDAIFPWNRTVNEYWDPSTALFVTLGSGRLTYPEAKAVDVFWDLLVGRGGQALAGIMAFTVIRKSLLLSKEEKPVPLPLTFAVYFDSVSPGLMGAVVQNLTIPFRARKHKEKAVSYWRLLGWLYICAYVLVMPTLVSAMTGYQTTGNIWFHPDLTGSDSLASTNSLAPNPALKIRDGSRIGLSDDEAVSLNVTWSTTSVNDYYNSILGYYFAIENALYNATWHLTVSEMTDPDLQGEGPYSTGIPNPAWAYCTVSQYGNFCAPENQYGQYYTPPPADAPSYLDPNWTWSNITLNNKTHVLQPPPLDIVWAAPAETWSLILADSSVYGGYFTNASIAQTAVCQPSAQYQWGFSAVLLCLFCCMTVAFAATLLALEAAVWLHSRSSLYQQRRSSYQDAVHVVQALKEEFGEHVVEDTPEDIERRVKSHTGAMSVETEGLGLSRRQSGLPSHRLFGRRWRTREQTHPEIPLLEPSTTKASSATTNWG</sequence>
<comment type="caution">
    <text evidence="3">The sequence shown here is derived from an EMBL/GenBank/DDBJ whole genome shotgun (WGS) entry which is preliminary data.</text>
</comment>
<feature type="region of interest" description="Disordered" evidence="1">
    <location>
        <begin position="465"/>
        <end position="487"/>
    </location>
</feature>
<name>A0AAV9JQM2_9PEZI</name>
<gene>
    <name evidence="3" type="ORF">LTR36_000616</name>
</gene>